<feature type="domain" description="Major facilitator superfamily (MFS) profile" evidence="7">
    <location>
        <begin position="14"/>
        <end position="461"/>
    </location>
</feature>
<evidence type="ECO:0000256" key="4">
    <source>
        <dbReference type="ARBA" id="ARBA00022989"/>
    </source>
</evidence>
<keyword evidence="5 6" id="KW-0472">Membrane</keyword>
<name>A0A344URY8_9ACTN</name>
<dbReference type="PANTHER" id="PTHR42718">
    <property type="entry name" value="MAJOR FACILITATOR SUPERFAMILY MULTIDRUG TRANSPORTER MFSC"/>
    <property type="match status" value="1"/>
</dbReference>
<dbReference type="EMBL" id="CP025198">
    <property type="protein sequence ID" value="AXE38036.1"/>
    <property type="molecule type" value="Genomic_DNA"/>
</dbReference>
<feature type="transmembrane region" description="Helical" evidence="6">
    <location>
        <begin position="316"/>
        <end position="336"/>
    </location>
</feature>
<keyword evidence="4 6" id="KW-1133">Transmembrane helix</keyword>
<protein>
    <submittedName>
        <fullName evidence="8">Putative transport protein HsrA</fullName>
    </submittedName>
</protein>
<dbReference type="InterPro" id="IPR011701">
    <property type="entry name" value="MFS"/>
</dbReference>
<feature type="transmembrane region" description="Helical" evidence="6">
    <location>
        <begin position="279"/>
        <end position="304"/>
    </location>
</feature>
<dbReference type="KEGG" id="acij:JS278_00849"/>
<dbReference type="InterPro" id="IPR036259">
    <property type="entry name" value="MFS_trans_sf"/>
</dbReference>
<dbReference type="SUPFAM" id="SSF103473">
    <property type="entry name" value="MFS general substrate transporter"/>
    <property type="match status" value="1"/>
</dbReference>
<feature type="transmembrane region" description="Helical" evidence="6">
    <location>
        <begin position="438"/>
        <end position="460"/>
    </location>
</feature>
<evidence type="ECO:0000259" key="7">
    <source>
        <dbReference type="PROSITE" id="PS50850"/>
    </source>
</evidence>
<feature type="transmembrane region" description="Helical" evidence="6">
    <location>
        <begin position="49"/>
        <end position="72"/>
    </location>
</feature>
<keyword evidence="3 6" id="KW-0812">Transmembrane</keyword>
<feature type="transmembrane region" description="Helical" evidence="6">
    <location>
        <begin position="12"/>
        <end position="37"/>
    </location>
</feature>
<keyword evidence="2" id="KW-0813">Transport</keyword>
<dbReference type="RefSeq" id="WP_181833822.1">
    <property type="nucleotide sequence ID" value="NZ_CP025198.1"/>
</dbReference>
<feature type="transmembrane region" description="Helical" evidence="6">
    <location>
        <begin position="79"/>
        <end position="99"/>
    </location>
</feature>
<proteinExistence type="predicted"/>
<gene>
    <name evidence="8" type="primary">hsrA_1</name>
    <name evidence="8" type="ORF">JS278_00849</name>
</gene>
<evidence type="ECO:0000313" key="8">
    <source>
        <dbReference type="EMBL" id="AXE38036.1"/>
    </source>
</evidence>
<evidence type="ECO:0000256" key="6">
    <source>
        <dbReference type="SAM" id="Phobius"/>
    </source>
</evidence>
<dbReference type="Pfam" id="PF07690">
    <property type="entry name" value="MFS_1"/>
    <property type="match status" value="1"/>
</dbReference>
<evidence type="ECO:0000256" key="2">
    <source>
        <dbReference type="ARBA" id="ARBA00022448"/>
    </source>
</evidence>
<comment type="subcellular location">
    <subcellularLocation>
        <location evidence="1">Cell membrane</location>
        <topology evidence="1">Multi-pass membrane protein</topology>
    </subcellularLocation>
</comment>
<reference evidence="8 9" key="1">
    <citation type="submission" date="2017-12" db="EMBL/GenBank/DDBJ databases">
        <title>The whole genome sequence of the Acidipropionibacterium virtanenii sp. nov. type strain JS278.</title>
        <authorList>
            <person name="Laine P."/>
            <person name="Deptula P."/>
            <person name="Varmanen P."/>
            <person name="Auvinen P."/>
        </authorList>
    </citation>
    <scope>NUCLEOTIDE SEQUENCE [LARGE SCALE GENOMIC DNA]</scope>
    <source>
        <strain evidence="8 9">JS278</strain>
    </source>
</reference>
<feature type="transmembrane region" description="Helical" evidence="6">
    <location>
        <begin position="215"/>
        <end position="233"/>
    </location>
</feature>
<dbReference type="Proteomes" id="UP000251995">
    <property type="component" value="Chromosome"/>
</dbReference>
<dbReference type="AlphaFoldDB" id="A0A344URY8"/>
<feature type="transmembrane region" description="Helical" evidence="6">
    <location>
        <begin position="239"/>
        <end position="258"/>
    </location>
</feature>
<accession>A0A344URY8</accession>
<dbReference type="PANTHER" id="PTHR42718:SF9">
    <property type="entry name" value="MAJOR FACILITATOR SUPERFAMILY MULTIDRUG TRANSPORTER MFSC"/>
    <property type="match status" value="1"/>
</dbReference>
<feature type="transmembrane region" description="Helical" evidence="6">
    <location>
        <begin position="411"/>
        <end position="432"/>
    </location>
</feature>
<evidence type="ECO:0000256" key="5">
    <source>
        <dbReference type="ARBA" id="ARBA00023136"/>
    </source>
</evidence>
<dbReference type="PROSITE" id="PS50850">
    <property type="entry name" value="MFS"/>
    <property type="match status" value="1"/>
</dbReference>
<dbReference type="InterPro" id="IPR020846">
    <property type="entry name" value="MFS_dom"/>
</dbReference>
<feature type="transmembrane region" description="Helical" evidence="6">
    <location>
        <begin position="105"/>
        <end position="126"/>
    </location>
</feature>
<feature type="transmembrane region" description="Helical" evidence="6">
    <location>
        <begin position="374"/>
        <end position="399"/>
    </location>
</feature>
<dbReference type="PRINTS" id="PR01036">
    <property type="entry name" value="TCRTETB"/>
</dbReference>
<dbReference type="GO" id="GO:0022857">
    <property type="term" value="F:transmembrane transporter activity"/>
    <property type="evidence" value="ECO:0007669"/>
    <property type="project" value="InterPro"/>
</dbReference>
<dbReference type="GO" id="GO:0005886">
    <property type="term" value="C:plasma membrane"/>
    <property type="evidence" value="ECO:0007669"/>
    <property type="project" value="UniProtKB-SubCell"/>
</dbReference>
<dbReference type="Gene3D" id="1.20.1720.10">
    <property type="entry name" value="Multidrug resistance protein D"/>
    <property type="match status" value="1"/>
</dbReference>
<evidence type="ECO:0000313" key="9">
    <source>
        <dbReference type="Proteomes" id="UP000251995"/>
    </source>
</evidence>
<evidence type="ECO:0000256" key="1">
    <source>
        <dbReference type="ARBA" id="ARBA00004651"/>
    </source>
</evidence>
<feature type="transmembrane region" description="Helical" evidence="6">
    <location>
        <begin position="138"/>
        <end position="163"/>
    </location>
</feature>
<sequence>MGDRSGAVRSQPVAVGALVLVGFVSVLVSSVTSMALAPLAAAMGVSMAAVVQVTTAFLITAGLALPVAGWAVDRAGGRLVLLIGIAVFAAGALGGGLAGSFDQLIAARAVQGLGGGSLEPACLALISRITDRRRIGAVMGLMASAINVAPVVGPVFGAVLLSWAGWRGIFLFSAPPMMLAAGLLLLSLPRRVGEEPVPGAPRDGSDPDGPSRPDLAGLVLLGLGFTGVVFALARLGAAAPWTVAGAALAGAALLVIYVRRALGMPDPAVDPRLFADPRFAGAAAIMALGGALLFSMLTVVPLIAREAWGLSGLAQAVPLGAFGTGVLISMSASGALSDRIGSRRIVTVGAVCAALALAAVAVCLLIGTQMTVSLVLLVLAGASYGAVSAPTFASIYRILPEKTAGRGTTAALMGMQMGSALGVTGLGLLVDAPVAARFSWALGALALLMALASGIARAALTGEESSAR</sequence>
<organism evidence="8 9">
    <name type="scientific">Acidipropionibacterium virtanenii</name>
    <dbReference type="NCBI Taxonomy" id="2057246"/>
    <lineage>
        <taxon>Bacteria</taxon>
        <taxon>Bacillati</taxon>
        <taxon>Actinomycetota</taxon>
        <taxon>Actinomycetes</taxon>
        <taxon>Propionibacteriales</taxon>
        <taxon>Propionibacteriaceae</taxon>
        <taxon>Acidipropionibacterium</taxon>
    </lineage>
</organism>
<feature type="transmembrane region" description="Helical" evidence="6">
    <location>
        <begin position="348"/>
        <end position="368"/>
    </location>
</feature>
<dbReference type="Gene3D" id="1.20.1250.20">
    <property type="entry name" value="MFS general substrate transporter like domains"/>
    <property type="match status" value="1"/>
</dbReference>
<evidence type="ECO:0000256" key="3">
    <source>
        <dbReference type="ARBA" id="ARBA00022692"/>
    </source>
</evidence>
<keyword evidence="9" id="KW-1185">Reference proteome</keyword>